<evidence type="ECO:0000313" key="1">
    <source>
        <dbReference type="EMBL" id="DAD86370.1"/>
    </source>
</evidence>
<dbReference type="SUPFAM" id="SSF69279">
    <property type="entry name" value="Phage tail proteins"/>
    <property type="match status" value="1"/>
</dbReference>
<protein>
    <submittedName>
        <fullName evidence="1">Tail tube protein</fullName>
    </submittedName>
</protein>
<dbReference type="InterPro" id="IPR018989">
    <property type="entry name" value="DUF2001"/>
</dbReference>
<proteinExistence type="predicted"/>
<accession>A0A8S5MWA1</accession>
<dbReference type="EMBL" id="BK014998">
    <property type="protein sequence ID" value="DAD86370.1"/>
    <property type="molecule type" value="Genomic_DNA"/>
</dbReference>
<dbReference type="Gene3D" id="2.30.110.40">
    <property type="entry name" value="Phage tail tube protein"/>
    <property type="match status" value="1"/>
</dbReference>
<sequence length="161" mass="17520">MSYLMAQDTQNGAEGKITITRNGRILEVAGMRNIKTIAGIQTSDMKTIGTRKVQKKVKGVTQTGTGNVYFGSNGSNLFTDMVLNYINNGVQDMFDITITNQDPASSVGAQVMGYYGCVLTGDIPLSILDDEEAMLNYDFNFSYTSVDRLEAFKDPANLGSN</sequence>
<organism evidence="1">
    <name type="scientific">Siphoviridae sp. ctZpP9</name>
    <dbReference type="NCBI Taxonomy" id="2826386"/>
    <lineage>
        <taxon>Viruses</taxon>
        <taxon>Duplodnaviria</taxon>
        <taxon>Heunggongvirae</taxon>
        <taxon>Uroviricota</taxon>
        <taxon>Caudoviricetes</taxon>
    </lineage>
</organism>
<dbReference type="Pfam" id="PF09393">
    <property type="entry name" value="DUF2001"/>
    <property type="match status" value="1"/>
</dbReference>
<reference evidence="1" key="1">
    <citation type="journal article" date="2021" name="Proc. Natl. Acad. Sci. U.S.A.">
        <title>A Catalog of Tens of Thousands of Viruses from Human Metagenomes Reveals Hidden Associations with Chronic Diseases.</title>
        <authorList>
            <person name="Tisza M.J."/>
            <person name="Buck C.B."/>
        </authorList>
    </citation>
    <scope>NUCLEOTIDE SEQUENCE</scope>
    <source>
        <strain evidence="1">CtZpP9</strain>
    </source>
</reference>
<name>A0A8S5MWA1_9CAUD</name>
<dbReference type="InterPro" id="IPR038628">
    <property type="entry name" value="XkdM-like_sf"/>
</dbReference>